<dbReference type="AlphaFoldDB" id="A0A4R4AB98"/>
<dbReference type="EMBL" id="LSYU01000107">
    <property type="protein sequence ID" value="KXX63396.1"/>
    <property type="molecule type" value="Genomic_DNA"/>
</dbReference>
<gene>
    <name evidence="1" type="ORF">AY586_16635</name>
    <name evidence="2" type="ORF">EDC29_10464</name>
</gene>
<evidence type="ECO:0000313" key="4">
    <source>
        <dbReference type="Proteomes" id="UP000295247"/>
    </source>
</evidence>
<dbReference type="Proteomes" id="UP000295247">
    <property type="component" value="Unassembled WGS sequence"/>
</dbReference>
<evidence type="ECO:0000313" key="2">
    <source>
        <dbReference type="EMBL" id="TCW36281.1"/>
    </source>
</evidence>
<reference evidence="1 3" key="1">
    <citation type="submission" date="2016-02" db="EMBL/GenBank/DDBJ databases">
        <title>Genome sequence of Marichromatium gracile YL-28, a purple sulfur bacterium.</title>
        <authorList>
            <person name="Zhao C."/>
            <person name="Hong X."/>
            <person name="Chen S."/>
            <person name="Yang S."/>
        </authorList>
    </citation>
    <scope>NUCLEOTIDE SEQUENCE [LARGE SCALE GENOMIC DNA]</scope>
    <source>
        <strain evidence="1 3">YL28</strain>
    </source>
</reference>
<evidence type="ECO:0000313" key="3">
    <source>
        <dbReference type="Proteomes" id="UP000075766"/>
    </source>
</evidence>
<keyword evidence="3" id="KW-1185">Reference proteome</keyword>
<dbReference type="SUPFAM" id="SSF49899">
    <property type="entry name" value="Concanavalin A-like lectins/glucanases"/>
    <property type="match status" value="1"/>
</dbReference>
<organism evidence="2 4">
    <name type="scientific">Marichromatium gracile</name>
    <name type="common">Chromatium gracile</name>
    <dbReference type="NCBI Taxonomy" id="1048"/>
    <lineage>
        <taxon>Bacteria</taxon>
        <taxon>Pseudomonadati</taxon>
        <taxon>Pseudomonadota</taxon>
        <taxon>Gammaproteobacteria</taxon>
        <taxon>Chromatiales</taxon>
        <taxon>Chromatiaceae</taxon>
        <taxon>Marichromatium</taxon>
    </lineage>
</organism>
<proteinExistence type="predicted"/>
<dbReference type="RefSeq" id="WP_005225105.1">
    <property type="nucleotide sequence ID" value="NZ_LSYU01000107.1"/>
</dbReference>
<evidence type="ECO:0000313" key="1">
    <source>
        <dbReference type="EMBL" id="KXX63396.1"/>
    </source>
</evidence>
<dbReference type="EMBL" id="SMDC01000004">
    <property type="protein sequence ID" value="TCW36281.1"/>
    <property type="molecule type" value="Genomic_DNA"/>
</dbReference>
<accession>A0A4R4AB98</accession>
<dbReference type="Pfam" id="PF13385">
    <property type="entry name" value="Laminin_G_3"/>
    <property type="match status" value="1"/>
</dbReference>
<dbReference type="GO" id="GO:0030246">
    <property type="term" value="F:carbohydrate binding"/>
    <property type="evidence" value="ECO:0007669"/>
    <property type="project" value="UniProtKB-KW"/>
</dbReference>
<comment type="caution">
    <text evidence="2">The sequence shown here is derived from an EMBL/GenBank/DDBJ whole genome shotgun (WGS) entry which is preliminary data.</text>
</comment>
<dbReference type="Proteomes" id="UP000075766">
    <property type="component" value="Unassembled WGS sequence"/>
</dbReference>
<keyword evidence="2" id="KW-0430">Lectin</keyword>
<reference evidence="2 4" key="2">
    <citation type="submission" date="2019-03" db="EMBL/GenBank/DDBJ databases">
        <title>Genomic Encyclopedia of Type Strains, Phase IV (KMG-IV): sequencing the most valuable type-strain genomes for metagenomic binning, comparative biology and taxonomic classification.</title>
        <authorList>
            <person name="Goeker M."/>
        </authorList>
    </citation>
    <scope>NUCLEOTIDE SEQUENCE [LARGE SCALE GENOMIC DNA]</scope>
    <source>
        <strain evidence="2 4">DSM 203</strain>
    </source>
</reference>
<dbReference type="InterPro" id="IPR013320">
    <property type="entry name" value="ConA-like_dom_sf"/>
</dbReference>
<protein>
    <submittedName>
        <fullName evidence="2">Concanavalin A-like lectin/glucanase superfamily protein</fullName>
    </submittedName>
</protein>
<dbReference type="Gene3D" id="2.60.120.200">
    <property type="match status" value="1"/>
</dbReference>
<sequence length="302" mass="32321">MAIDPMWRDVVLLLPCWGGDGAQQLVDYSGARLPVSLRGGAMVSVDGARSEAGALYLDGSGAYVTINDLSRRLAGVPAFTIEGWFFRASDNAGQDVLFGFHSSLGANRAVFDASKYFGDEAAATTSYPSAMPIGVWFHFAVVRRPSAWQVYLDGTRILDLAAAPNTLEVTDRFSVGQEWDGASPSDFWHGYVEDLRVTLGVRYEAGFEPPGRLLTLTDGGYRAEAYSEASEPINGSARRGDGTPADSVLVRDWISHEPVAIATPDAAGDWSVRLVPGQYDITYLATGCAPVCHGPYTVPASG</sequence>
<name>A0A4R4AB98_MARGR</name>